<dbReference type="OrthoDB" id="4419061at2"/>
<keyword evidence="4" id="KW-1185">Reference proteome</keyword>
<evidence type="ECO:0000313" key="4">
    <source>
        <dbReference type="Proteomes" id="UP000178953"/>
    </source>
</evidence>
<dbReference type="EMBL" id="MCHX01000110">
    <property type="protein sequence ID" value="OFJ50576.1"/>
    <property type="molecule type" value="Genomic_DNA"/>
</dbReference>
<evidence type="ECO:0000259" key="2">
    <source>
        <dbReference type="Pfam" id="PF02720"/>
    </source>
</evidence>
<dbReference type="InterPro" id="IPR003870">
    <property type="entry name" value="DUF222"/>
</dbReference>
<sequence>MTAASPFLVADAARDRVRADLDLVDATLVRLRGTSTDMVGNAFRVEVAERLEHQERVVRGLSYRIFGELADPPDGDDRLPGGPGVRLRDVLARRLRIVPSEVSRRFRIAARIRPGRSLSGAPTPPELPTLADAVDAGDVGEDHVREVCKALDGLPDVAANHRADVERALTHHAREQDSAFVAVVGKRIADTLNPDGVFDDRDRARRRGVTLGRQGADGMSRISGWLDPEARSYLEAVGAAVRPGHHVPGAAQAVVDAATDTRTGAQRLHDALALGLRTGIQSGSLGTHRGVAVTVIATATVDDLERAARAIDDPALAMPRPARTGGGSALPMRDLIRMAAHSVHYLAVFDGHSERPLYLGRSKRIATADQRIVCHARDRGCTRPGCTAPGYLCEVHHAPDWEDGGRTDADALFFACGTDHALATRGHATTTVTDDGLLAWSVGGAPPAVNPLHRDDDLVDWPPDPEPPR</sequence>
<dbReference type="RefSeq" id="WP_070356189.1">
    <property type="nucleotide sequence ID" value="NZ_CP043474.1"/>
</dbReference>
<feature type="domain" description="DUF222" evidence="2">
    <location>
        <begin position="47"/>
        <end position="378"/>
    </location>
</feature>
<dbReference type="CDD" id="cd00085">
    <property type="entry name" value="HNHc"/>
    <property type="match status" value="1"/>
</dbReference>
<organism evidence="3 4">
    <name type="scientific">Mycolicibacterium grossiae</name>
    <dbReference type="NCBI Taxonomy" id="1552759"/>
    <lineage>
        <taxon>Bacteria</taxon>
        <taxon>Bacillati</taxon>
        <taxon>Actinomycetota</taxon>
        <taxon>Actinomycetes</taxon>
        <taxon>Mycobacteriales</taxon>
        <taxon>Mycobacteriaceae</taxon>
        <taxon>Mycolicibacterium</taxon>
    </lineage>
</organism>
<dbReference type="Proteomes" id="UP000178953">
    <property type="component" value="Unassembled WGS sequence"/>
</dbReference>
<dbReference type="Pfam" id="PF02720">
    <property type="entry name" value="DUF222"/>
    <property type="match status" value="1"/>
</dbReference>
<evidence type="ECO:0000256" key="1">
    <source>
        <dbReference type="SAM" id="MobiDB-lite"/>
    </source>
</evidence>
<feature type="region of interest" description="Disordered" evidence="1">
    <location>
        <begin position="448"/>
        <end position="469"/>
    </location>
</feature>
<reference evidence="3 4" key="1">
    <citation type="submission" date="2016-09" db="EMBL/GenBank/DDBJ databases">
        <title>genome sequence of Mycobacterium sp. 739 SCH.</title>
        <authorList>
            <person name="Greninger A.L."/>
            <person name="Qin X."/>
            <person name="Jerome K."/>
            <person name="Vora S."/>
            <person name="Quinn K."/>
        </authorList>
    </citation>
    <scope>NUCLEOTIDE SEQUENCE [LARGE SCALE GENOMIC DNA]</scope>
    <source>
        <strain evidence="3 4">SCH</strain>
    </source>
</reference>
<dbReference type="AlphaFoldDB" id="A0A1E8PWY4"/>
<gene>
    <name evidence="3" type="ORF">BEL07_27410</name>
</gene>
<name>A0A1E8PWY4_9MYCO</name>
<comment type="caution">
    <text evidence="3">The sequence shown here is derived from an EMBL/GenBank/DDBJ whole genome shotgun (WGS) entry which is preliminary data.</text>
</comment>
<dbReference type="InterPro" id="IPR003615">
    <property type="entry name" value="HNH_nuc"/>
</dbReference>
<accession>A0A1E8PWY4</accession>
<protein>
    <submittedName>
        <fullName evidence="3">HNH nuclease</fullName>
    </submittedName>
</protein>
<proteinExistence type="predicted"/>
<evidence type="ECO:0000313" key="3">
    <source>
        <dbReference type="EMBL" id="OFJ50576.1"/>
    </source>
</evidence>